<dbReference type="OrthoDB" id="340681at2759"/>
<dbReference type="InterPro" id="IPR045576">
    <property type="entry name" value="RPC5_C"/>
</dbReference>
<keyword evidence="3" id="KW-1185">Reference proteome</keyword>
<keyword evidence="4" id="KW-0240">DNA-directed RNA polymerase</keyword>
<proteinExistence type="predicted"/>
<dbReference type="AlphaFoldDB" id="A0A1S3H4T7"/>
<organism evidence="3 4">
    <name type="scientific">Lingula anatina</name>
    <name type="common">Brachiopod</name>
    <name type="synonym">Lingula unguis</name>
    <dbReference type="NCBI Taxonomy" id="7574"/>
    <lineage>
        <taxon>Eukaryota</taxon>
        <taxon>Metazoa</taxon>
        <taxon>Spiralia</taxon>
        <taxon>Lophotrochozoa</taxon>
        <taxon>Brachiopoda</taxon>
        <taxon>Linguliformea</taxon>
        <taxon>Lingulata</taxon>
        <taxon>Lingulida</taxon>
        <taxon>Linguloidea</taxon>
        <taxon>Lingulidae</taxon>
        <taxon>Lingula</taxon>
    </lineage>
</organism>
<dbReference type="InterPro" id="IPR006886">
    <property type="entry name" value="RNA_pol_III_Rpc5"/>
</dbReference>
<protein>
    <submittedName>
        <fullName evidence="4">DNA-directed RNA polymerase III subunit RPC5 isoform X2</fullName>
    </submittedName>
</protein>
<evidence type="ECO:0000313" key="3">
    <source>
        <dbReference type="Proteomes" id="UP000085678"/>
    </source>
</evidence>
<evidence type="ECO:0000256" key="1">
    <source>
        <dbReference type="SAM" id="MobiDB-lite"/>
    </source>
</evidence>
<dbReference type="Pfam" id="PF04801">
    <property type="entry name" value="RPC5"/>
    <property type="match status" value="1"/>
</dbReference>
<dbReference type="Pfam" id="PF19725">
    <property type="entry name" value="RPC5_C"/>
    <property type="match status" value="1"/>
</dbReference>
<name>A0A1S3H4T7_LINAN</name>
<feature type="region of interest" description="Disordered" evidence="1">
    <location>
        <begin position="145"/>
        <end position="168"/>
    </location>
</feature>
<dbReference type="GeneID" id="106152189"/>
<evidence type="ECO:0000313" key="4">
    <source>
        <dbReference type="RefSeq" id="XP_013381145.1"/>
    </source>
</evidence>
<dbReference type="GO" id="GO:0042797">
    <property type="term" value="P:tRNA transcription by RNA polymerase III"/>
    <property type="evidence" value="ECO:0007669"/>
    <property type="project" value="TreeGrafter"/>
</dbReference>
<gene>
    <name evidence="4" type="primary">LOC106152189</name>
</gene>
<reference evidence="4" key="1">
    <citation type="submission" date="2025-08" db="UniProtKB">
        <authorList>
            <consortium name="RefSeq"/>
        </authorList>
    </citation>
    <scope>IDENTIFICATION</scope>
    <source>
        <tissue evidence="4">Gonads</tissue>
    </source>
</reference>
<accession>A0A1S3H4T7</accession>
<dbReference type="Proteomes" id="UP000085678">
    <property type="component" value="Unplaced"/>
</dbReference>
<feature type="compositionally biased region" description="Basic residues" evidence="1">
    <location>
        <begin position="440"/>
        <end position="451"/>
    </location>
</feature>
<dbReference type="PANTHER" id="PTHR12069:SF0">
    <property type="entry name" value="DNA-DIRECTED RNA POLYMERASE III SUBUNIT RPC5"/>
    <property type="match status" value="1"/>
</dbReference>
<sequence length="682" mass="77140">MADDDDPVVHEVDVLLSKSLAENLYLFQYPVRPGFMPYDEVRHLSARIKPKQQKVEMELSVNTRSPNYAISKGEQVALNVDGPQGVGNYYQSGMMDKQVLASEPSVISTSRYAVGVLKDGELHLTPLHGCVQLHPSFSYLDKADNREKDTADAGESSQDEGEEEAKPVMVRFGRPESDEAKARRLASYEYLNKKQEEENWVTCRYNQIQDEKAEQERLLLYANSGNEMTEFCTPPQEYLKQLMPEMKNVEEEKPALPNNVLAMNQLKTMPLSDQVKALLINAKVIKFSQLMTFLPRGTDEDAAIRSLQQVAMMVQGCWVVKSEVLYPKDSFSAHSGVSAEVLSRVRDYVMWKFTQNRYVTRKEISSVVRMQSEDLKDILEQMSKMKVHHGWEFVCGFDEDFVDRNPEVVNRQNKLWELKIQQITKSFKAAKETPVSPEKSKRRRTISRSRTKSGSGMSDLSDTDIADGKVKTERQRRQSGAGDRQRRKSGHAMEVDPPAAENHVSNGPTDNTTNGAAVLSPSTQTDNTNNTTSVELRTELTNFIQEKLYSRYVLTLSDLKKLYQMKLAQCAPGHVLASGVTDHLLQKTVIEVGGSQLQVQWPPSSQEEPIFALLKTGDKLDQARAMLSELLKKSHKIKSSALRKRYEDETGEVLNESDCKRILKDYCVTKGSVWHLKGIPET</sequence>
<dbReference type="GO" id="GO:0005666">
    <property type="term" value="C:RNA polymerase III complex"/>
    <property type="evidence" value="ECO:0007669"/>
    <property type="project" value="TreeGrafter"/>
</dbReference>
<dbReference type="RefSeq" id="XP_013381145.1">
    <property type="nucleotide sequence ID" value="XM_013525691.1"/>
</dbReference>
<feature type="compositionally biased region" description="Basic and acidic residues" evidence="1">
    <location>
        <begin position="466"/>
        <end position="476"/>
    </location>
</feature>
<evidence type="ECO:0000259" key="2">
    <source>
        <dbReference type="Pfam" id="PF19725"/>
    </source>
</evidence>
<feature type="domain" description="DNA-directed RNA polymerase III subunit RPC5 C-terminal" evidence="2">
    <location>
        <begin position="505"/>
        <end position="678"/>
    </location>
</feature>
<dbReference type="PANTHER" id="PTHR12069">
    <property type="entry name" value="DNA-DIRECTED RNA POLYMERASES III 80 KDA POLYPEPTIDE RNA POLYMERASE III SUBUNIT 5"/>
    <property type="match status" value="1"/>
</dbReference>
<feature type="compositionally biased region" description="Polar residues" evidence="1">
    <location>
        <begin position="503"/>
        <end position="515"/>
    </location>
</feature>
<feature type="region of interest" description="Disordered" evidence="1">
    <location>
        <begin position="427"/>
        <end position="530"/>
    </location>
</feature>
<keyword evidence="4" id="KW-0804">Transcription</keyword>